<reference evidence="1" key="1">
    <citation type="submission" date="2020-01" db="EMBL/GenBank/DDBJ databases">
        <authorList>
            <person name="Qin S."/>
        </authorList>
    </citation>
    <scope>NUCLEOTIDE SEQUENCE</scope>
    <source>
        <strain evidence="1">CVir17-16-YZ6g</strain>
        <plasmid evidence="1">p17-15-vir-like</plasmid>
    </source>
</reference>
<sequence>MGLIMSYLLKYCIKQKNIFFRPGGIYPRYRKKIFLLSCNL</sequence>
<name>A0A8B0SU86_KLEPN</name>
<keyword evidence="1" id="KW-0614">Plasmid</keyword>
<proteinExistence type="predicted"/>
<dbReference type="EMBL" id="MN956836">
    <property type="protein sequence ID" value="QTX14786.1"/>
    <property type="molecule type" value="Genomic_DNA"/>
</dbReference>
<evidence type="ECO:0000313" key="1">
    <source>
        <dbReference type="EMBL" id="QTX14786.1"/>
    </source>
</evidence>
<organism evidence="1">
    <name type="scientific">Klebsiella pneumoniae</name>
    <dbReference type="NCBI Taxonomy" id="573"/>
    <lineage>
        <taxon>Bacteria</taxon>
        <taxon>Pseudomonadati</taxon>
        <taxon>Pseudomonadota</taxon>
        <taxon>Gammaproteobacteria</taxon>
        <taxon>Enterobacterales</taxon>
        <taxon>Enterobacteriaceae</taxon>
        <taxon>Klebsiella/Raoultella group</taxon>
        <taxon>Klebsiella</taxon>
        <taxon>Klebsiella pneumoniae complex</taxon>
    </lineage>
</organism>
<protein>
    <submittedName>
        <fullName evidence="1">Uncharacterized protein</fullName>
    </submittedName>
</protein>
<dbReference type="AlphaFoldDB" id="A0A8B0SU86"/>
<accession>A0A8B0SU86</accession>
<geneLocation type="plasmid" evidence="1">
    <name>p17-15-vir-like</name>
</geneLocation>